<dbReference type="InterPro" id="IPR024787">
    <property type="entry name" value="EcsC"/>
</dbReference>
<dbReference type="PANTHER" id="PTHR41260:SF1">
    <property type="entry name" value="PROTEIN ECSC"/>
    <property type="match status" value="1"/>
</dbReference>
<protein>
    <submittedName>
        <fullName evidence="1">EcsC family protein</fullName>
    </submittedName>
</protein>
<organism evidence="1 2">
    <name type="scientific">Chengkuizengella marina</name>
    <dbReference type="NCBI Taxonomy" id="2507566"/>
    <lineage>
        <taxon>Bacteria</taxon>
        <taxon>Bacillati</taxon>
        <taxon>Bacillota</taxon>
        <taxon>Bacilli</taxon>
        <taxon>Bacillales</taxon>
        <taxon>Paenibacillaceae</taxon>
        <taxon>Chengkuizengella</taxon>
    </lineage>
</organism>
<proteinExistence type="predicted"/>
<accession>A0A6N9PZA9</accession>
<dbReference type="EMBL" id="SIJB01000018">
    <property type="protein sequence ID" value="NBI28849.1"/>
    <property type="molecule type" value="Genomic_DNA"/>
</dbReference>
<name>A0A6N9PZA9_9BACL</name>
<keyword evidence="2" id="KW-1185">Reference proteome</keyword>
<dbReference type="AlphaFoldDB" id="A0A6N9PZA9"/>
<gene>
    <name evidence="1" type="ORF">ERL59_07750</name>
</gene>
<evidence type="ECO:0000313" key="2">
    <source>
        <dbReference type="Proteomes" id="UP000448943"/>
    </source>
</evidence>
<reference evidence="1 2" key="1">
    <citation type="submission" date="2019-01" db="EMBL/GenBank/DDBJ databases">
        <title>Chengkuizengella sp. nov., isolated from deep-sea sediment of East Pacific Ocean.</title>
        <authorList>
            <person name="Yang J."/>
            <person name="Lai Q."/>
            <person name="Shao Z."/>
        </authorList>
    </citation>
    <scope>NUCLEOTIDE SEQUENCE [LARGE SCALE GENOMIC DNA]</scope>
    <source>
        <strain evidence="1 2">YPA3-1-1</strain>
    </source>
</reference>
<dbReference type="PANTHER" id="PTHR41260">
    <property type="entry name" value="PROTEIN ECSC"/>
    <property type="match status" value="1"/>
</dbReference>
<dbReference type="RefSeq" id="WP_160645645.1">
    <property type="nucleotide sequence ID" value="NZ_SIJB01000018.1"/>
</dbReference>
<comment type="caution">
    <text evidence="1">The sequence shown here is derived from an EMBL/GenBank/DDBJ whole genome shotgun (WGS) entry which is preliminary data.</text>
</comment>
<evidence type="ECO:0000313" key="1">
    <source>
        <dbReference type="EMBL" id="NBI28849.1"/>
    </source>
</evidence>
<sequence length="267" mass="31181">METIEQLEKMLEEVEIWEKQQDDLWFWEKIGRIPFFILDKVTPKFIHKKINLILEELVSYIDNGGKYLTNQKKVLKRFSKYNINVDVNEIKDVDTKIPIHIMDHVSQEIRKSHKDIAMVQGATTGFGGFFTLAIDIPAILGLSLKTLQDIAITYGYDPRNKDERIFIIKCLQFASSDIVGKKAILNDLKNFNNRDKEKEALSQIQGWREVITVYRDNFGWKKLFQMIPIAGMLFGAFINKQSIDDVSEVGMMLYKKRKILERLTTRQ</sequence>
<dbReference type="Proteomes" id="UP000448943">
    <property type="component" value="Unassembled WGS sequence"/>
</dbReference>
<dbReference type="OrthoDB" id="2737310at2"/>
<dbReference type="Pfam" id="PF12787">
    <property type="entry name" value="EcsC"/>
    <property type="match status" value="1"/>
</dbReference>